<proteinExistence type="predicted"/>
<reference evidence="2" key="2">
    <citation type="submission" date="2015-03" db="EMBL/GenBank/DDBJ databases">
        <title>Genome sequence of Azospirillum thiophilum strain DSM 21654T.</title>
        <authorList>
            <person name="Kwak Y."/>
            <person name="Shin J.-H."/>
        </authorList>
    </citation>
    <scope>NUCLEOTIDE SEQUENCE [LARGE SCALE GENOMIC DNA]</scope>
    <source>
        <strain evidence="2">DSM 15199</strain>
    </source>
</reference>
<reference evidence="1 2" key="1">
    <citation type="journal article" date="2015" name="J. Biotechnol.">
        <title>Complete genome sequence of Photorhabdus temperata subsp. thracensis 39-8(T), an entomopathogenic bacterium for the improved commercial bioinsecticide.</title>
        <authorList>
            <person name="Kwak Y."/>
            <person name="Shin J.H."/>
        </authorList>
    </citation>
    <scope>NUCLEOTIDE SEQUENCE [LARGE SCALE GENOMIC DNA]</scope>
    <source>
        <strain evidence="1 2">DSM 15199</strain>
    </source>
</reference>
<evidence type="ECO:0000313" key="2">
    <source>
        <dbReference type="Proteomes" id="UP000034866"/>
    </source>
</evidence>
<name>A0A0F7LRE4_9GAMM</name>
<dbReference type="AlphaFoldDB" id="A0A0F7LRE4"/>
<organism evidence="1 2">
    <name type="scientific">Photorhabdus thracensis</name>
    <dbReference type="NCBI Taxonomy" id="230089"/>
    <lineage>
        <taxon>Bacteria</taxon>
        <taxon>Pseudomonadati</taxon>
        <taxon>Pseudomonadota</taxon>
        <taxon>Gammaproteobacteria</taxon>
        <taxon>Enterobacterales</taxon>
        <taxon>Morganellaceae</taxon>
        <taxon>Photorhabdus</taxon>
    </lineage>
</organism>
<dbReference type="KEGG" id="ptt:VY86_15455"/>
<gene>
    <name evidence="1" type="ORF">VY86_15455</name>
</gene>
<protein>
    <submittedName>
        <fullName evidence="1">Uncharacterized protein</fullName>
    </submittedName>
</protein>
<keyword evidence="2" id="KW-1185">Reference proteome</keyword>
<sequence length="64" mass="7299">MQRHFRHFVTAAMTGFRTGEPLIPFDQMDARCCGFVFPFLDETMPARIPDSAGIGYPLMDCRQT</sequence>
<dbReference type="Proteomes" id="UP000034866">
    <property type="component" value="Chromosome"/>
</dbReference>
<evidence type="ECO:0000313" key="1">
    <source>
        <dbReference type="EMBL" id="AKH64518.1"/>
    </source>
</evidence>
<dbReference type="EMBL" id="CP011104">
    <property type="protein sequence ID" value="AKH64518.1"/>
    <property type="molecule type" value="Genomic_DNA"/>
</dbReference>
<accession>A0A0F7LRE4</accession>